<keyword evidence="2" id="KW-1185">Reference proteome</keyword>
<gene>
    <name evidence="1" type="ORF">CLVI_30080</name>
</gene>
<dbReference type="AlphaFoldDB" id="A0A2T0BA90"/>
<dbReference type="EMBL" id="PVXQ01000044">
    <property type="protein sequence ID" value="PRR80717.1"/>
    <property type="molecule type" value="Genomic_DNA"/>
</dbReference>
<accession>A0A2T0BA90</accession>
<comment type="caution">
    <text evidence="1">The sequence shown here is derived from an EMBL/GenBank/DDBJ whole genome shotgun (WGS) entry which is preliminary data.</text>
</comment>
<sequence length="499" mass="57837">MRYIGPFFRMNSLSQKDIEGQLFFLSREAIKTIVLSSKCGILSSFRPSKKSSHSNNINTLSNFSPLICIYRKASPVFIHNKTSHGFDESTFKKDIHPATNALMTLSLLELSNYYSHYKDKVRNVNSLEESYSYLIKEQLEFYSENLRNSEGVFVEKKNLSDSNSKGYNLVEKDKKFNFSDQAIMMSAYYLYSKNNPNDSVSIEYKNFSLQILDMFLDFNEAMYDVSFEEGCKLLFAFNLFYSYSTEEKCKSLIIDLSDFLINKLEEKNYYSDSLDNCSILALTLLDSFKHTEIISFKEKSDEIYDKLQELYDEEKGMFLKPIDKKEIKYSSLEISFYFLAFLIHAKDKEDASQYKNMLHSLYKKFFISSGLVCSWPEAPSLDEVERYRGLSLQSKDMLDESFFRMPNLPSPASSGMAPILAKSLLYSKKKDSFTRNSDTFDSGKNMFVYFTLIHFLMDDVIEGMDFNLASENQDIPSVDNMIENIPSTEDISDIPKYIE</sequence>
<dbReference type="Proteomes" id="UP000239471">
    <property type="component" value="Unassembled WGS sequence"/>
</dbReference>
<evidence type="ECO:0000313" key="1">
    <source>
        <dbReference type="EMBL" id="PRR80717.1"/>
    </source>
</evidence>
<protein>
    <submittedName>
        <fullName evidence="1">Uncharacterized protein</fullName>
    </submittedName>
</protein>
<name>A0A2T0BA90_9CLOT</name>
<proteinExistence type="predicted"/>
<evidence type="ECO:0000313" key="2">
    <source>
        <dbReference type="Proteomes" id="UP000239471"/>
    </source>
</evidence>
<organism evidence="1 2">
    <name type="scientific">Clostridium vincentii</name>
    <dbReference type="NCBI Taxonomy" id="52704"/>
    <lineage>
        <taxon>Bacteria</taxon>
        <taxon>Bacillati</taxon>
        <taxon>Bacillota</taxon>
        <taxon>Clostridia</taxon>
        <taxon>Eubacteriales</taxon>
        <taxon>Clostridiaceae</taxon>
        <taxon>Clostridium</taxon>
    </lineage>
</organism>
<reference evidence="1 2" key="1">
    <citation type="submission" date="2018-03" db="EMBL/GenBank/DDBJ databases">
        <title>Genome sequence of Clostridium vincentii DSM 10228.</title>
        <authorList>
            <person name="Poehlein A."/>
            <person name="Daniel R."/>
        </authorList>
    </citation>
    <scope>NUCLEOTIDE SEQUENCE [LARGE SCALE GENOMIC DNA]</scope>
    <source>
        <strain evidence="1 2">DSM 10228</strain>
    </source>
</reference>